<feature type="domain" description="c-SKI SMAD4-binding" evidence="5">
    <location>
        <begin position="196"/>
        <end position="291"/>
    </location>
</feature>
<evidence type="ECO:0000256" key="1">
    <source>
        <dbReference type="ARBA" id="ARBA00009513"/>
    </source>
</evidence>
<dbReference type="GO" id="GO:0030512">
    <property type="term" value="P:negative regulation of transforming growth factor beta receptor signaling pathway"/>
    <property type="evidence" value="ECO:0007669"/>
    <property type="project" value="TreeGrafter"/>
</dbReference>
<dbReference type="Pfam" id="PF08782">
    <property type="entry name" value="c-SKI_SMAD_bind"/>
    <property type="match status" value="1"/>
</dbReference>
<dbReference type="Ensembl" id="ENSHCOT00000018275.1">
    <property type="protein sequence ID" value="ENSHCOP00000011533.1"/>
    <property type="gene ID" value="ENSHCOG00000014360.1"/>
</dbReference>
<dbReference type="Gene3D" id="3.10.260.20">
    <property type="entry name" value="Ski"/>
    <property type="match status" value="1"/>
</dbReference>
<dbReference type="InterPro" id="IPR023216">
    <property type="entry name" value="Tscrpt_reg_SKI_SnoN"/>
</dbReference>
<dbReference type="GO" id="GO:0030514">
    <property type="term" value="P:negative regulation of BMP signaling pathway"/>
    <property type="evidence" value="ECO:0007669"/>
    <property type="project" value="TreeGrafter"/>
</dbReference>
<sequence>METVSRQSFQPHPGLQQTLKQFHLSSMSSLGGPAAFSARWQHELLFKKDGKEPEAVLQHLPPPVMPGPLFIPSDRSTERCETVLEGETISCFVVGGEKRLCLPQILNTVLRDFSLQQINSVCDELHIYCSRCTADQLEILKVMGILPFSAPSCGLITKTDAERLCNALIYGGAYPPRCKKEAGGGGALELELTERSFKIYHECFGKCKGLFVPELYTSPNAACIQCMDCRLMYPTHKFVVHSHKAQENRTCHWGFDSANWRAYVLLGQDYTGKEEKSRLEQLLDEIKEKFDFANKYKRKASSRVSDPIPMKKPKHEDIPIQSPAADKEKQHDWLQSFSNPNKGFNCIQPRQRPSAFRPWSPQIYVGDKEPSSHPLALLRDNFYNYKSLENAVAPNVALTPLPLGKVGPMSPSVPSTSHPSAGEPPGEGANASSRPRKRRVTGELQLPAPEGACSLTSTASKPPQDDKDSEVEIEVESRDEFTSSLSSLSSPSFTSSSSAKDLSSPGALGPICTVTTVEGTTPAAAPISAPITPPELGLESELESLRQALDSGLDSKESKEKFLHEIVKMRVKQEEKLGSALQAKRSLQQELEFLRVAKKEKLREATEAKRNLRKEIERLRAESEKKMKEANESRIRLKRELEQARQLRVCDKGCEAGRLRAKYSAQIEDLQMKLQHAEADREQLRADLLQEREAREHLERVVKELQQQLWPKSNSDKDLTAKDKDMPSKK</sequence>
<dbReference type="SUPFAM" id="SSF63763">
    <property type="entry name" value="SAND domain-like"/>
    <property type="match status" value="1"/>
</dbReference>
<name>A0A3Q2Y216_HIPCM</name>
<keyword evidence="7" id="KW-1185">Reference proteome</keyword>
<reference evidence="6" key="2">
    <citation type="submission" date="2025-09" db="UniProtKB">
        <authorList>
            <consortium name="Ensembl"/>
        </authorList>
    </citation>
    <scope>IDENTIFICATION</scope>
</reference>
<dbReference type="GO" id="GO:0000122">
    <property type="term" value="P:negative regulation of transcription by RNA polymerase II"/>
    <property type="evidence" value="ECO:0007669"/>
    <property type="project" value="TreeGrafter"/>
</dbReference>
<dbReference type="InterPro" id="IPR047315">
    <property type="entry name" value="DHD_Ski"/>
</dbReference>
<evidence type="ECO:0000259" key="5">
    <source>
        <dbReference type="SMART" id="SM01046"/>
    </source>
</evidence>
<dbReference type="InterPro" id="IPR010919">
    <property type="entry name" value="SAND-like_dom_sf"/>
</dbReference>
<dbReference type="FunFam" id="3.10.260.20:FF:000002">
    <property type="entry name" value="SKI-like oncogene a"/>
    <property type="match status" value="1"/>
</dbReference>
<dbReference type="GO" id="GO:0005737">
    <property type="term" value="C:cytoplasm"/>
    <property type="evidence" value="ECO:0007669"/>
    <property type="project" value="TreeGrafter"/>
</dbReference>
<dbReference type="InterPro" id="IPR009061">
    <property type="entry name" value="DNA-bd_dom_put_sf"/>
</dbReference>
<dbReference type="FunFam" id="3.10.390.10:FF:000002">
    <property type="entry name" value="Putative ski oncogene"/>
    <property type="match status" value="1"/>
</dbReference>
<dbReference type="GO" id="GO:0046332">
    <property type="term" value="F:SMAD binding"/>
    <property type="evidence" value="ECO:0007669"/>
    <property type="project" value="InterPro"/>
</dbReference>
<dbReference type="Proteomes" id="UP000264820">
    <property type="component" value="Unplaced"/>
</dbReference>
<evidence type="ECO:0000313" key="7">
    <source>
        <dbReference type="Proteomes" id="UP000264820"/>
    </source>
</evidence>
<dbReference type="GeneTree" id="ENSGT00940000160546"/>
<evidence type="ECO:0000256" key="3">
    <source>
        <dbReference type="ARBA" id="ARBA00032146"/>
    </source>
</evidence>
<dbReference type="GO" id="GO:0005667">
    <property type="term" value="C:transcription regulator complex"/>
    <property type="evidence" value="ECO:0007669"/>
    <property type="project" value="TreeGrafter"/>
</dbReference>
<dbReference type="InterPro" id="IPR003380">
    <property type="entry name" value="SKI/SNO/DAC"/>
</dbReference>
<accession>A0A3Q2Y216</accession>
<dbReference type="SUPFAM" id="SSF46955">
    <property type="entry name" value="Putative DNA-binding domain"/>
    <property type="match status" value="1"/>
</dbReference>
<dbReference type="GO" id="GO:0005634">
    <property type="term" value="C:nucleus"/>
    <property type="evidence" value="ECO:0007669"/>
    <property type="project" value="TreeGrafter"/>
</dbReference>
<evidence type="ECO:0000256" key="4">
    <source>
        <dbReference type="SAM" id="MobiDB-lite"/>
    </source>
</evidence>
<dbReference type="PANTHER" id="PTHR10005">
    <property type="entry name" value="SKI ONCOGENE-RELATED"/>
    <property type="match status" value="1"/>
</dbReference>
<feature type="region of interest" description="Disordered" evidence="4">
    <location>
        <begin position="706"/>
        <end position="730"/>
    </location>
</feature>
<dbReference type="CDD" id="cd21083">
    <property type="entry name" value="DHD_Ski"/>
    <property type="match status" value="1"/>
</dbReference>
<dbReference type="PANTHER" id="PTHR10005:SF15">
    <property type="entry name" value="SKI ONCOGENE"/>
    <property type="match status" value="1"/>
</dbReference>
<dbReference type="STRING" id="109280.ENSHCOP00000011533"/>
<dbReference type="InterPro" id="IPR014890">
    <property type="entry name" value="c-SKI_SMAD4-bd_dom"/>
</dbReference>
<feature type="compositionally biased region" description="Basic and acidic residues" evidence="4">
    <location>
        <begin position="714"/>
        <end position="730"/>
    </location>
</feature>
<feature type="region of interest" description="Disordered" evidence="4">
    <location>
        <begin position="408"/>
        <end position="508"/>
    </location>
</feature>
<dbReference type="InterPro" id="IPR037000">
    <property type="entry name" value="Ski_DNA-bd_sf"/>
</dbReference>
<dbReference type="AlphaFoldDB" id="A0A3Q2Y216"/>
<feature type="region of interest" description="Disordered" evidence="4">
    <location>
        <begin position="303"/>
        <end position="331"/>
    </location>
</feature>
<proteinExistence type="inferred from homology"/>
<reference evidence="6" key="1">
    <citation type="submission" date="2025-08" db="UniProtKB">
        <authorList>
            <consortium name="Ensembl"/>
        </authorList>
    </citation>
    <scope>IDENTIFICATION</scope>
</reference>
<protein>
    <recommendedName>
        <fullName evidence="2">Ski oncogene</fullName>
    </recommendedName>
    <alternativeName>
        <fullName evidence="3">Proto-oncogene c-Ski</fullName>
    </alternativeName>
</protein>
<dbReference type="Gene3D" id="3.10.390.10">
    <property type="entry name" value="SAND domain-like"/>
    <property type="match status" value="1"/>
</dbReference>
<evidence type="ECO:0000256" key="2">
    <source>
        <dbReference type="ARBA" id="ARBA00022369"/>
    </source>
</evidence>
<dbReference type="GO" id="GO:0000981">
    <property type="term" value="F:DNA-binding transcription factor activity, RNA polymerase II-specific"/>
    <property type="evidence" value="ECO:0007669"/>
    <property type="project" value="TreeGrafter"/>
</dbReference>
<dbReference type="SMART" id="SM01046">
    <property type="entry name" value="c-SKI_SMAD_bind"/>
    <property type="match status" value="1"/>
</dbReference>
<dbReference type="GO" id="GO:0000978">
    <property type="term" value="F:RNA polymerase II cis-regulatory region sequence-specific DNA binding"/>
    <property type="evidence" value="ECO:0007669"/>
    <property type="project" value="TreeGrafter"/>
</dbReference>
<evidence type="ECO:0000313" key="6">
    <source>
        <dbReference type="Ensembl" id="ENSHCOP00000011533.1"/>
    </source>
</evidence>
<feature type="compositionally biased region" description="Low complexity" evidence="4">
    <location>
        <begin position="482"/>
        <end position="498"/>
    </location>
</feature>
<dbReference type="Pfam" id="PF02437">
    <property type="entry name" value="Ski_Sno_DHD"/>
    <property type="match status" value="1"/>
</dbReference>
<comment type="similarity">
    <text evidence="1">Belongs to the SKI family.</text>
</comment>
<organism evidence="6 7">
    <name type="scientific">Hippocampus comes</name>
    <name type="common">Tiger tail seahorse</name>
    <dbReference type="NCBI Taxonomy" id="109280"/>
    <lineage>
        <taxon>Eukaryota</taxon>
        <taxon>Metazoa</taxon>
        <taxon>Chordata</taxon>
        <taxon>Craniata</taxon>
        <taxon>Vertebrata</taxon>
        <taxon>Euteleostomi</taxon>
        <taxon>Actinopterygii</taxon>
        <taxon>Neopterygii</taxon>
        <taxon>Teleostei</taxon>
        <taxon>Neoteleostei</taxon>
        <taxon>Acanthomorphata</taxon>
        <taxon>Syngnathiaria</taxon>
        <taxon>Syngnathiformes</taxon>
        <taxon>Syngnathoidei</taxon>
        <taxon>Syngnathidae</taxon>
        <taxon>Hippocampus</taxon>
    </lineage>
</organism>
<dbReference type="OMA" id="LYKRESA"/>